<feature type="chain" id="PRO_5020302150" evidence="6">
    <location>
        <begin position="34"/>
        <end position="399"/>
    </location>
</feature>
<feature type="domain" description="Inhibitor I9" evidence="8">
    <location>
        <begin position="67"/>
        <end position="115"/>
    </location>
</feature>
<evidence type="ECO:0000259" key="8">
    <source>
        <dbReference type="Pfam" id="PF05922"/>
    </source>
</evidence>
<keyword evidence="6" id="KW-0732">Signal</keyword>
<dbReference type="Gene3D" id="3.30.70.80">
    <property type="entry name" value="Peptidase S8 propeptide/proteinase inhibitor I9"/>
    <property type="match status" value="1"/>
</dbReference>
<evidence type="ECO:0000256" key="5">
    <source>
        <dbReference type="PROSITE-ProRule" id="PRU01240"/>
    </source>
</evidence>
<dbReference type="InterPro" id="IPR050131">
    <property type="entry name" value="Peptidase_S8_subtilisin-like"/>
</dbReference>
<name>A0A4R5BEQ9_9ACTN</name>
<feature type="active site" description="Charge relay system" evidence="5">
    <location>
        <position position="343"/>
    </location>
</feature>
<feature type="active site" description="Charge relay system" evidence="5">
    <location>
        <position position="191"/>
    </location>
</feature>
<dbReference type="InterPro" id="IPR010259">
    <property type="entry name" value="S8pro/Inhibitor_I9"/>
</dbReference>
<dbReference type="InterPro" id="IPR023827">
    <property type="entry name" value="Peptidase_S8_Asp-AS"/>
</dbReference>
<evidence type="ECO:0000256" key="3">
    <source>
        <dbReference type="ARBA" id="ARBA00022801"/>
    </source>
</evidence>
<dbReference type="GO" id="GO:0004252">
    <property type="term" value="F:serine-type endopeptidase activity"/>
    <property type="evidence" value="ECO:0007669"/>
    <property type="project" value="UniProtKB-UniRule"/>
</dbReference>
<evidence type="ECO:0000256" key="2">
    <source>
        <dbReference type="ARBA" id="ARBA00022670"/>
    </source>
</evidence>
<gene>
    <name evidence="9" type="ORF">E1293_14940</name>
</gene>
<dbReference type="Pfam" id="PF05922">
    <property type="entry name" value="Inhibitor_I9"/>
    <property type="match status" value="1"/>
</dbReference>
<dbReference type="EMBL" id="SMKY01000055">
    <property type="protein sequence ID" value="TDD83320.1"/>
    <property type="molecule type" value="Genomic_DNA"/>
</dbReference>
<evidence type="ECO:0000256" key="4">
    <source>
        <dbReference type="ARBA" id="ARBA00022825"/>
    </source>
</evidence>
<accession>A0A4R5BEQ9</accession>
<sequence>MNMNKKPWLPAAVLAVSLTLPLGCPGTSAPARADTPAGARQNDGKVYIIGLRGVPADRAEVTATAKAMIGEYGGTLRRTYYSVMQGFSAELTTDQVMAYFGDERVTSVTPDKTFRVAGTQHYPPSWGLDRIDQPGLPLDRTYRYPDDARNVHVYVLDTGVRTGHQEFGGRAHAAYDAIDPAGRGGEDCNGHGTQVAATIGGRFVGVAKGVRLESVRALGCDGTGTGEQILSAVDWVDANAERPALLNLSFSGPSESVLDLALYHMTEEGIAYTAAAGNGGEDACNATPGRQTTAITVSATDRSDRRSPSADHGSCVHLFGPGDAIVTAGARTDWAYTRAGGTSMAAAHAAGVAAMYLAEHPDTVPTDLDKALKDAAATGKVQDPGADSPNLLLQVADNG</sequence>
<comment type="caution">
    <text evidence="9">The sequence shown here is derived from an EMBL/GenBank/DDBJ whole genome shotgun (WGS) entry which is preliminary data.</text>
</comment>
<dbReference type="Pfam" id="PF00082">
    <property type="entry name" value="Peptidase_S8"/>
    <property type="match status" value="1"/>
</dbReference>
<dbReference type="InterPro" id="IPR015500">
    <property type="entry name" value="Peptidase_S8_subtilisin-rel"/>
</dbReference>
<keyword evidence="2 5" id="KW-0645">Protease</keyword>
<proteinExistence type="inferred from homology"/>
<evidence type="ECO:0000256" key="1">
    <source>
        <dbReference type="ARBA" id="ARBA00011073"/>
    </source>
</evidence>
<dbReference type="CDD" id="cd04077">
    <property type="entry name" value="Peptidases_S8_PCSK9_ProteinaseK_like"/>
    <property type="match status" value="1"/>
</dbReference>
<dbReference type="InterPro" id="IPR000209">
    <property type="entry name" value="Peptidase_S8/S53_dom"/>
</dbReference>
<dbReference type="InterPro" id="IPR037045">
    <property type="entry name" value="S8pro/Inhibitor_I9_sf"/>
</dbReference>
<dbReference type="AlphaFoldDB" id="A0A4R5BEQ9"/>
<evidence type="ECO:0000259" key="7">
    <source>
        <dbReference type="Pfam" id="PF00082"/>
    </source>
</evidence>
<evidence type="ECO:0000313" key="10">
    <source>
        <dbReference type="Proteomes" id="UP000295578"/>
    </source>
</evidence>
<dbReference type="PROSITE" id="PS00136">
    <property type="entry name" value="SUBTILASE_ASP"/>
    <property type="match status" value="1"/>
</dbReference>
<dbReference type="InterPro" id="IPR036852">
    <property type="entry name" value="Peptidase_S8/S53_dom_sf"/>
</dbReference>
<organism evidence="9 10">
    <name type="scientific">Actinomadura darangshiensis</name>
    <dbReference type="NCBI Taxonomy" id="705336"/>
    <lineage>
        <taxon>Bacteria</taxon>
        <taxon>Bacillati</taxon>
        <taxon>Actinomycetota</taxon>
        <taxon>Actinomycetes</taxon>
        <taxon>Streptosporangiales</taxon>
        <taxon>Thermomonosporaceae</taxon>
        <taxon>Actinomadura</taxon>
    </lineage>
</organism>
<keyword evidence="10" id="KW-1185">Reference proteome</keyword>
<feature type="active site" description="Charge relay system" evidence="5">
    <location>
        <position position="157"/>
    </location>
</feature>
<dbReference type="PANTHER" id="PTHR43806">
    <property type="entry name" value="PEPTIDASE S8"/>
    <property type="match status" value="1"/>
</dbReference>
<dbReference type="GO" id="GO:0005615">
    <property type="term" value="C:extracellular space"/>
    <property type="evidence" value="ECO:0007669"/>
    <property type="project" value="TreeGrafter"/>
</dbReference>
<feature type="signal peptide" evidence="6">
    <location>
        <begin position="1"/>
        <end position="33"/>
    </location>
</feature>
<dbReference type="SUPFAM" id="SSF52743">
    <property type="entry name" value="Subtilisin-like"/>
    <property type="match status" value="1"/>
</dbReference>
<comment type="similarity">
    <text evidence="1 5">Belongs to the peptidase S8 family.</text>
</comment>
<dbReference type="PANTHER" id="PTHR43806:SF11">
    <property type="entry name" value="CEREVISIN-RELATED"/>
    <property type="match status" value="1"/>
</dbReference>
<feature type="domain" description="Peptidase S8/S53" evidence="7">
    <location>
        <begin position="149"/>
        <end position="385"/>
    </location>
</feature>
<dbReference type="FunFam" id="3.40.50.200:FF:000014">
    <property type="entry name" value="Proteinase K"/>
    <property type="match status" value="1"/>
</dbReference>
<protein>
    <submittedName>
        <fullName evidence="9">S8 family peptidase</fullName>
    </submittedName>
</protein>
<evidence type="ECO:0000313" key="9">
    <source>
        <dbReference type="EMBL" id="TDD83320.1"/>
    </source>
</evidence>
<keyword evidence="4 5" id="KW-0720">Serine protease</keyword>
<dbReference type="InterPro" id="IPR034193">
    <property type="entry name" value="PCSK9_ProteinaseK-like"/>
</dbReference>
<reference evidence="9 10" key="1">
    <citation type="submission" date="2019-03" db="EMBL/GenBank/DDBJ databases">
        <title>Draft genome sequences of novel Actinobacteria.</title>
        <authorList>
            <person name="Sahin N."/>
            <person name="Ay H."/>
            <person name="Saygin H."/>
        </authorList>
    </citation>
    <scope>NUCLEOTIDE SEQUENCE [LARGE SCALE GENOMIC DNA]</scope>
    <source>
        <strain evidence="9 10">DSM 45941</strain>
    </source>
</reference>
<dbReference type="GO" id="GO:0006508">
    <property type="term" value="P:proteolysis"/>
    <property type="evidence" value="ECO:0007669"/>
    <property type="project" value="UniProtKB-KW"/>
</dbReference>
<dbReference type="PROSITE" id="PS51892">
    <property type="entry name" value="SUBTILASE"/>
    <property type="match status" value="1"/>
</dbReference>
<dbReference type="Gene3D" id="3.40.50.200">
    <property type="entry name" value="Peptidase S8/S53 domain"/>
    <property type="match status" value="1"/>
</dbReference>
<dbReference type="PRINTS" id="PR00723">
    <property type="entry name" value="SUBTILISIN"/>
</dbReference>
<dbReference type="OrthoDB" id="9766923at2"/>
<keyword evidence="3 5" id="KW-0378">Hydrolase</keyword>
<dbReference type="Proteomes" id="UP000295578">
    <property type="component" value="Unassembled WGS sequence"/>
</dbReference>
<evidence type="ECO:0000256" key="6">
    <source>
        <dbReference type="SAM" id="SignalP"/>
    </source>
</evidence>